<sequence length="458" mass="51161">MFPYTHEDIKEPDREALARRGLLTREQLSGFLHSKEGPAALTEISTVTRIMLGIGSWSCSAAEVIQEPFSPLCDEIHEKDSWSQLGRLQTYESAESWPQFDKEVLQLIEQLDSLDGVAVFEFKHLPSTLPIDKPRRVSDVVAALATQLEGVNQVAEHAGINSVIRGGGGHASASRAALQAYCYSVEEEVAVFAVTDYRVAFFMSRSPDVMDKRIRISDPVWWDQAKPSAKAYWLRFMRLAAERHSEKAALARELVPFTGPGKSMPVTSDMAWQLPLARLLEAKCPSTGFRTPLGILLPMASDRHKLWLSATSVDQLSRNNSETEEKLAFSYAFAQLKHNEVIERGTHAQVKEGNLLGSRIVLKLFRQDSKDAMAAFMAELNAYDDLKDLQGTYIPKLLLAGPVQETDDKTDALGDPFKEEVADLEAKLYAEEFDKYSAPRKRHKGLNGQMCHYVDSKA</sequence>
<keyword evidence="2" id="KW-1185">Reference proteome</keyword>
<comment type="caution">
    <text evidence="1">The sequence shown here is derived from an EMBL/GenBank/DDBJ whole genome shotgun (WGS) entry which is preliminary data.</text>
</comment>
<reference evidence="1 2" key="1">
    <citation type="submission" date="2024-06" db="EMBL/GenBank/DDBJ databases">
        <authorList>
            <person name="Kraege A."/>
            <person name="Thomma B."/>
        </authorList>
    </citation>
    <scope>NUCLEOTIDE SEQUENCE [LARGE SCALE GENOMIC DNA]</scope>
</reference>
<dbReference type="Proteomes" id="UP001497392">
    <property type="component" value="Unassembled WGS sequence"/>
</dbReference>
<proteinExistence type="predicted"/>
<gene>
    <name evidence="1" type="primary">g12307</name>
    <name evidence="1" type="ORF">VP750_LOCUS10964</name>
</gene>
<dbReference type="EMBL" id="CAXHTA020000019">
    <property type="protein sequence ID" value="CAL5229058.1"/>
    <property type="molecule type" value="Genomic_DNA"/>
</dbReference>
<dbReference type="PANTHER" id="PTHR37171">
    <property type="entry name" value="SERINE/THREONINE-PROTEIN KINASE YRZF-RELATED"/>
    <property type="match status" value="1"/>
</dbReference>
<dbReference type="InterPro" id="IPR052396">
    <property type="entry name" value="Meiotic_Drive_Suppr_Kinase"/>
</dbReference>
<evidence type="ECO:0000313" key="2">
    <source>
        <dbReference type="Proteomes" id="UP001497392"/>
    </source>
</evidence>
<evidence type="ECO:0000313" key="1">
    <source>
        <dbReference type="EMBL" id="CAL5229058.1"/>
    </source>
</evidence>
<organism evidence="1 2">
    <name type="scientific">Coccomyxa viridis</name>
    <dbReference type="NCBI Taxonomy" id="1274662"/>
    <lineage>
        <taxon>Eukaryota</taxon>
        <taxon>Viridiplantae</taxon>
        <taxon>Chlorophyta</taxon>
        <taxon>core chlorophytes</taxon>
        <taxon>Trebouxiophyceae</taxon>
        <taxon>Trebouxiophyceae incertae sedis</taxon>
        <taxon>Coccomyxaceae</taxon>
        <taxon>Coccomyxa</taxon>
    </lineage>
</organism>
<dbReference type="PANTHER" id="PTHR37171:SF1">
    <property type="entry name" value="SERINE_THREONINE-PROTEIN KINASE YRZF-RELATED"/>
    <property type="match status" value="1"/>
</dbReference>
<name>A0ABP1GFK6_9CHLO</name>
<accession>A0ABP1GFK6</accession>
<protein>
    <submittedName>
        <fullName evidence="1">G12307 protein</fullName>
    </submittedName>
</protein>